<organism evidence="1 2">
    <name type="scientific">Neurospora crassa (strain ATCC 24698 / 74-OR23-1A / CBS 708.71 / DSM 1257 / FGSC 987)</name>
    <dbReference type="NCBI Taxonomy" id="367110"/>
    <lineage>
        <taxon>Eukaryota</taxon>
        <taxon>Fungi</taxon>
        <taxon>Dikarya</taxon>
        <taxon>Ascomycota</taxon>
        <taxon>Pezizomycotina</taxon>
        <taxon>Sordariomycetes</taxon>
        <taxon>Sordariomycetidae</taxon>
        <taxon>Sordariales</taxon>
        <taxon>Sordariaceae</taxon>
        <taxon>Neurospora</taxon>
    </lineage>
</organism>
<name>A7UX72_NEUCR</name>
<dbReference type="HOGENOM" id="CLU_2776538_0_0_1"/>
<dbReference type="RefSeq" id="XP_001728063.1">
    <property type="nucleotide sequence ID" value="XM_001728011.1"/>
</dbReference>
<dbReference type="VEuPathDB" id="FungiDB:NCU10730"/>
<evidence type="ECO:0000313" key="1">
    <source>
        <dbReference type="EMBL" id="EDO64972.1"/>
    </source>
</evidence>
<keyword evidence="2" id="KW-1185">Reference proteome</keyword>
<gene>
    <name evidence="1" type="ORF">NCU10730</name>
</gene>
<dbReference type="KEGG" id="ncr:NCU10730"/>
<evidence type="ECO:0000313" key="2">
    <source>
        <dbReference type="Proteomes" id="UP000001805"/>
    </source>
</evidence>
<protein>
    <submittedName>
        <fullName evidence="1">Uncharacterized protein</fullName>
    </submittedName>
</protein>
<accession>A7UX72</accession>
<dbReference type="InParanoid" id="A7UX72"/>
<dbReference type="PaxDb" id="5141-EFNCRP00000008453"/>
<dbReference type="AlphaFoldDB" id="A7UX72"/>
<dbReference type="GeneID" id="5847145"/>
<dbReference type="Proteomes" id="UP000001805">
    <property type="component" value="Chromosome 6, Linkage Group II"/>
</dbReference>
<reference evidence="1 2" key="1">
    <citation type="journal article" date="2003" name="Nature">
        <title>The genome sequence of the filamentous fungus Neurospora crassa.</title>
        <authorList>
            <person name="Galagan J.E."/>
            <person name="Calvo S.E."/>
            <person name="Borkovich K.A."/>
            <person name="Selker E.U."/>
            <person name="Read N.D."/>
            <person name="Jaffe D."/>
            <person name="FitzHugh W."/>
            <person name="Ma L.J."/>
            <person name="Smirnov S."/>
            <person name="Purcell S."/>
            <person name="Rehman B."/>
            <person name="Elkins T."/>
            <person name="Engels R."/>
            <person name="Wang S."/>
            <person name="Nielsen C.B."/>
            <person name="Butler J."/>
            <person name="Endrizzi M."/>
            <person name="Qui D."/>
            <person name="Ianakiev P."/>
            <person name="Bell-Pedersen D."/>
            <person name="Nelson M.A."/>
            <person name="Werner-Washburne M."/>
            <person name="Selitrennikoff C.P."/>
            <person name="Kinsey J.A."/>
            <person name="Braun E.L."/>
            <person name="Zelter A."/>
            <person name="Schulte U."/>
            <person name="Kothe G.O."/>
            <person name="Jedd G."/>
            <person name="Mewes W."/>
            <person name="Staben C."/>
            <person name="Marcotte E."/>
            <person name="Greenberg D."/>
            <person name="Roy A."/>
            <person name="Foley K."/>
            <person name="Naylor J."/>
            <person name="Stange-Thomann N."/>
            <person name="Barrett R."/>
            <person name="Gnerre S."/>
            <person name="Kamal M."/>
            <person name="Kamvysselis M."/>
            <person name="Mauceli E."/>
            <person name="Bielke C."/>
            <person name="Rudd S."/>
            <person name="Frishman D."/>
            <person name="Krystofova S."/>
            <person name="Rasmussen C."/>
            <person name="Metzenberg R.L."/>
            <person name="Perkins D.D."/>
            <person name="Kroken S."/>
            <person name="Cogoni C."/>
            <person name="Macino G."/>
            <person name="Catcheside D."/>
            <person name="Li W."/>
            <person name="Pratt R.J."/>
            <person name="Osmani S.A."/>
            <person name="DeSouza C.P."/>
            <person name="Glass L."/>
            <person name="Orbach M.J."/>
            <person name="Berglund J.A."/>
            <person name="Voelker R."/>
            <person name="Yarden O."/>
            <person name="Plamann M."/>
            <person name="Seiler S."/>
            <person name="Dunlap J."/>
            <person name="Radford A."/>
            <person name="Aramayo R."/>
            <person name="Natvig D.O."/>
            <person name="Alex L.A."/>
            <person name="Mannhaupt G."/>
            <person name="Ebbole D.J."/>
            <person name="Freitag M."/>
            <person name="Paulsen I."/>
            <person name="Sachs M.S."/>
            <person name="Lander E.S."/>
            <person name="Nusbaum C."/>
            <person name="Birren B."/>
        </authorList>
    </citation>
    <scope>NUCLEOTIDE SEQUENCE [LARGE SCALE GENOMIC DNA]</scope>
    <source>
        <strain evidence="2">ATCC 24698 / 74-OR23-1A / CBS 708.71 / DSM 1257 / FGSC 987</strain>
    </source>
</reference>
<sequence length="69" mass="7469">MIGDTASESNSTVSASSSNIFGTIAKPDKESQPDVYETGFIQRAITLKILLSTLKNIDIITIFTCNGWD</sequence>
<proteinExistence type="predicted"/>
<dbReference type="EMBL" id="CM002237">
    <property type="protein sequence ID" value="EDO64972.1"/>
    <property type="molecule type" value="Genomic_DNA"/>
</dbReference>